<dbReference type="Gene3D" id="2.160.20.80">
    <property type="entry name" value="E3 ubiquitin-protein ligase SopA"/>
    <property type="match status" value="1"/>
</dbReference>
<dbReference type="OrthoDB" id="1423475at2"/>
<reference evidence="2 3" key="1">
    <citation type="submission" date="2016-02" db="EMBL/GenBank/DDBJ databases">
        <title>Draft genome sequence of Polaribacter atrinae KACC17473.</title>
        <authorList>
            <person name="Shin S.-K."/>
            <person name="Yi H."/>
        </authorList>
    </citation>
    <scope>NUCLEOTIDE SEQUENCE [LARGE SCALE GENOMIC DNA]</scope>
    <source>
        <strain evidence="2 3">KACC 17473</strain>
    </source>
</reference>
<dbReference type="EMBL" id="LVWE01000032">
    <property type="protein sequence ID" value="OAD45152.1"/>
    <property type="molecule type" value="Genomic_DNA"/>
</dbReference>
<keyword evidence="1" id="KW-0472">Membrane</keyword>
<dbReference type="Proteomes" id="UP000076923">
    <property type="component" value="Unassembled WGS sequence"/>
</dbReference>
<evidence type="ECO:0000313" key="3">
    <source>
        <dbReference type="Proteomes" id="UP000076923"/>
    </source>
</evidence>
<dbReference type="RefSeq" id="WP_068449783.1">
    <property type="nucleotide sequence ID" value="NZ_CANKUV010000006.1"/>
</dbReference>
<keyword evidence="1" id="KW-0812">Transmembrane</keyword>
<feature type="transmembrane region" description="Helical" evidence="1">
    <location>
        <begin position="294"/>
        <end position="312"/>
    </location>
</feature>
<gene>
    <name evidence="2" type="ORF">LPB303_09475</name>
</gene>
<proteinExistence type="predicted"/>
<dbReference type="SUPFAM" id="SSF141571">
    <property type="entry name" value="Pentapeptide repeat-like"/>
    <property type="match status" value="1"/>
</dbReference>
<dbReference type="AlphaFoldDB" id="A0A176TB91"/>
<evidence type="ECO:0008006" key="4">
    <source>
        <dbReference type="Google" id="ProtNLM"/>
    </source>
</evidence>
<accession>A0A176TB91</accession>
<evidence type="ECO:0000256" key="1">
    <source>
        <dbReference type="SAM" id="Phobius"/>
    </source>
</evidence>
<name>A0A176TB91_9FLAO</name>
<feature type="transmembrane region" description="Helical" evidence="1">
    <location>
        <begin position="203"/>
        <end position="229"/>
    </location>
</feature>
<evidence type="ECO:0000313" key="2">
    <source>
        <dbReference type="EMBL" id="OAD45152.1"/>
    </source>
</evidence>
<organism evidence="2 3">
    <name type="scientific">Polaribacter atrinae</name>
    <dbReference type="NCBI Taxonomy" id="1333662"/>
    <lineage>
        <taxon>Bacteria</taxon>
        <taxon>Pseudomonadati</taxon>
        <taxon>Bacteroidota</taxon>
        <taxon>Flavobacteriia</taxon>
        <taxon>Flavobacteriales</taxon>
        <taxon>Flavobacteriaceae</taxon>
    </lineage>
</organism>
<sequence>MNKIIKQFWNLDENQFNRKIVSQEEFYTAMKSADDFRDFVYWPEELIPEKKDEYKIENKTFTNCSFAFTTFENLTFQNCKFNNCKFNHAKILSCRFHDCTFEYVNMFKVTVKTTYLEPNSFRNIIPSIRALSGSFKNANMCVTFFQEVLDNSKDEGQPEHTKNADYHFKKWKGLNYFQKRFFPEKDSRRTSNWMFVKKFFPNLSLYFLTGYGYRILNFLVVFILGFSFFSYKNYLNWTEYGLVQKDLAIDSFNPLEPNLTSTLYYTLDCTTKLVDSQFQACTDYGMGWLAAQSLFGFFLLSALLTIIINKFVR</sequence>
<keyword evidence="3" id="KW-1185">Reference proteome</keyword>
<comment type="caution">
    <text evidence="2">The sequence shown here is derived from an EMBL/GenBank/DDBJ whole genome shotgun (WGS) entry which is preliminary data.</text>
</comment>
<dbReference type="STRING" id="1333662.LPB303_09475"/>
<protein>
    <recommendedName>
        <fullName evidence="4">Pentapeptide repeat-containing protein</fullName>
    </recommendedName>
</protein>
<keyword evidence="1" id="KW-1133">Transmembrane helix</keyword>